<gene>
    <name evidence="2" type="ORF">IMG5_154080</name>
</gene>
<dbReference type="Pfam" id="PF00134">
    <property type="entry name" value="Cyclin_N"/>
    <property type="match status" value="1"/>
</dbReference>
<dbReference type="InterPro" id="IPR006671">
    <property type="entry name" value="Cyclin_N"/>
</dbReference>
<reference evidence="2 3" key="1">
    <citation type="submission" date="2011-07" db="EMBL/GenBank/DDBJ databases">
        <authorList>
            <person name="Coyne R."/>
            <person name="Brami D."/>
            <person name="Johnson J."/>
            <person name="Hostetler J."/>
            <person name="Hannick L."/>
            <person name="Clark T."/>
            <person name="Cassidy-Hanley D."/>
            <person name="Inman J."/>
        </authorList>
    </citation>
    <scope>NUCLEOTIDE SEQUENCE [LARGE SCALE GENOMIC DNA]</scope>
    <source>
        <strain evidence="2 3">G5</strain>
    </source>
</reference>
<name>G0QZ34_ICHMU</name>
<proteinExistence type="predicted"/>
<dbReference type="InterPro" id="IPR036915">
    <property type="entry name" value="Cyclin-like_sf"/>
</dbReference>
<dbReference type="eggNOG" id="KOG1675">
    <property type="taxonomic scope" value="Eukaryota"/>
</dbReference>
<dbReference type="PANTHER" id="PTHR14248">
    <property type="entry name" value="CYCLIN Y, ISOFORM A"/>
    <property type="match status" value="1"/>
</dbReference>
<protein>
    <submittedName>
        <fullName evidence="2">N-terminal domain protein</fullName>
    </submittedName>
</protein>
<organism evidence="2 3">
    <name type="scientific">Ichthyophthirius multifiliis</name>
    <name type="common">White spot disease agent</name>
    <name type="synonym">Ich</name>
    <dbReference type="NCBI Taxonomy" id="5932"/>
    <lineage>
        <taxon>Eukaryota</taxon>
        <taxon>Sar</taxon>
        <taxon>Alveolata</taxon>
        <taxon>Ciliophora</taxon>
        <taxon>Intramacronucleata</taxon>
        <taxon>Oligohymenophorea</taxon>
        <taxon>Hymenostomatida</taxon>
        <taxon>Ophryoglenina</taxon>
        <taxon>Ichthyophthirius</taxon>
    </lineage>
</organism>
<keyword evidence="3" id="KW-1185">Reference proteome</keyword>
<evidence type="ECO:0000313" key="3">
    <source>
        <dbReference type="Proteomes" id="UP000008983"/>
    </source>
</evidence>
<dbReference type="CDD" id="cd20540">
    <property type="entry name" value="CYCLIN_CCNY_like"/>
    <property type="match status" value="1"/>
</dbReference>
<dbReference type="OMA" id="AHIYIDH"/>
<accession>G0QZ34</accession>
<evidence type="ECO:0000259" key="1">
    <source>
        <dbReference type="Pfam" id="PF00134"/>
    </source>
</evidence>
<dbReference type="OrthoDB" id="10250320at2759"/>
<dbReference type="Proteomes" id="UP000008983">
    <property type="component" value="Unassembled WGS sequence"/>
</dbReference>
<dbReference type="SUPFAM" id="SSF47954">
    <property type="entry name" value="Cyclin-like"/>
    <property type="match status" value="1"/>
</dbReference>
<dbReference type="AlphaFoldDB" id="G0QZ34"/>
<dbReference type="GeneID" id="14905632"/>
<sequence>MLEDQQSGKEVPKGSDLYFFSEEKYIEEKPEEFDEARRALLRETPSVDNIYEFMKALYECSKFSPECCIICLVYINRLIAFTGMPLYPTNWRPLILCSLLVAQKVWDDKYLSNADFAFIYPFFVTDEINQLEQRFLELLQYNVTVKSALYAKYYFELRALFKNEQEFPLTPLDVDEAQKLELRSQQVQQNEKEKAKSFSLTYNEKQLKRPNATLQV</sequence>
<feature type="domain" description="Cyclin N-terminal" evidence="1">
    <location>
        <begin position="49"/>
        <end position="143"/>
    </location>
</feature>
<dbReference type="Gene3D" id="1.10.472.10">
    <property type="entry name" value="Cyclin-like"/>
    <property type="match status" value="1"/>
</dbReference>
<dbReference type="InParanoid" id="G0QZ34"/>
<dbReference type="EMBL" id="GL984136">
    <property type="protein sequence ID" value="EGR29520.1"/>
    <property type="molecule type" value="Genomic_DNA"/>
</dbReference>
<dbReference type="RefSeq" id="XP_004030756.1">
    <property type="nucleotide sequence ID" value="XM_004030708.1"/>
</dbReference>
<evidence type="ECO:0000313" key="2">
    <source>
        <dbReference type="EMBL" id="EGR29520.1"/>
    </source>
</evidence>